<comment type="subcellular location">
    <subcellularLocation>
        <location evidence="5">Cytoplasm</location>
    </subcellularLocation>
    <subcellularLocation>
        <location evidence="1">Membrane</location>
    </subcellularLocation>
</comment>
<evidence type="ECO:0000256" key="3">
    <source>
        <dbReference type="ARBA" id="ARBA00022695"/>
    </source>
</evidence>
<dbReference type="InterPro" id="IPR003329">
    <property type="entry name" value="Cytidylyl_trans"/>
</dbReference>
<keyword evidence="3 5" id="KW-0548">Nucleotidyltransferase</keyword>
<sequence length="243" mass="27355">MKVISIIPARYSSTRFPAKPLANICGKPMVQHVYERVAKSAKINEVIVATDHEEIYRKVESFKGKAIMTNGSHNTGTDRVAEAALKLDGDIILNVQGDEPLIQPELITLLVEEAIRNPSSVITAKTLILDKQDIDNPNVVKVVTDLNNNALYFSRSPIPFNRSGTDLNCYKHLGIYCYPIDLLNKFIKLPVSLYEEHEMLEQLRLLENGINIKVVETNYNSIGVDTKEDIVKVEKYLKDDTID</sequence>
<dbReference type="Gene3D" id="3.90.550.10">
    <property type="entry name" value="Spore Coat Polysaccharide Biosynthesis Protein SpsA, Chain A"/>
    <property type="match status" value="1"/>
</dbReference>
<organism evidence="6 7">
    <name type="scientific">Sporosarcina globispora</name>
    <name type="common">Bacillus globisporus</name>
    <dbReference type="NCBI Taxonomy" id="1459"/>
    <lineage>
        <taxon>Bacteria</taxon>
        <taxon>Bacillati</taxon>
        <taxon>Bacillota</taxon>
        <taxon>Bacilli</taxon>
        <taxon>Bacillales</taxon>
        <taxon>Caryophanaceae</taxon>
        <taxon>Sporosarcina</taxon>
    </lineage>
</organism>
<dbReference type="PANTHER" id="PTHR42866:SF2">
    <property type="entry name" value="3-DEOXY-MANNO-OCTULOSONATE CYTIDYLYLTRANSFERASE, MITOCHONDRIAL"/>
    <property type="match status" value="1"/>
</dbReference>
<evidence type="ECO:0000256" key="4">
    <source>
        <dbReference type="ARBA" id="ARBA00022985"/>
    </source>
</evidence>
<dbReference type="PATRIC" id="fig|1459.3.peg.3719"/>
<dbReference type="UniPathway" id="UPA00358">
    <property type="reaction ID" value="UER00476"/>
</dbReference>
<comment type="catalytic activity">
    <reaction evidence="5">
        <text>3-deoxy-alpha-D-manno-oct-2-ulosonate + CTP = CMP-3-deoxy-beta-D-manno-octulosonate + diphosphate</text>
        <dbReference type="Rhea" id="RHEA:23448"/>
        <dbReference type="ChEBI" id="CHEBI:33019"/>
        <dbReference type="ChEBI" id="CHEBI:37563"/>
        <dbReference type="ChEBI" id="CHEBI:85986"/>
        <dbReference type="ChEBI" id="CHEBI:85987"/>
        <dbReference type="EC" id="2.7.7.38"/>
    </reaction>
</comment>
<dbReference type="GO" id="GO:0008690">
    <property type="term" value="F:3-deoxy-manno-octulosonate cytidylyltransferase activity"/>
    <property type="evidence" value="ECO:0007669"/>
    <property type="project" value="UniProtKB-UniRule"/>
</dbReference>
<dbReference type="NCBIfam" id="NF009905">
    <property type="entry name" value="PRK13368.1"/>
    <property type="match status" value="1"/>
</dbReference>
<keyword evidence="2 5" id="KW-0808">Transferase</keyword>
<evidence type="ECO:0000313" key="6">
    <source>
        <dbReference type="EMBL" id="KON88326.1"/>
    </source>
</evidence>
<dbReference type="GO" id="GO:0005829">
    <property type="term" value="C:cytosol"/>
    <property type="evidence" value="ECO:0007669"/>
    <property type="project" value="TreeGrafter"/>
</dbReference>
<name>A0A0M0GFW3_SPOGL</name>
<keyword evidence="4 5" id="KW-0448">Lipopolysaccharide biosynthesis</keyword>
<comment type="function">
    <text evidence="5">Activates KDO (a required 8-carbon sugar) for incorporation into bacterial lipopolysaccharide in Gram-negative bacteria.</text>
</comment>
<gene>
    <name evidence="5" type="primary">kdsB</name>
    <name evidence="6" type="ORF">AF332_16970</name>
</gene>
<evidence type="ECO:0000256" key="2">
    <source>
        <dbReference type="ARBA" id="ARBA00022679"/>
    </source>
</evidence>
<keyword evidence="7" id="KW-1185">Reference proteome</keyword>
<dbReference type="InterPro" id="IPR004528">
    <property type="entry name" value="KdsB"/>
</dbReference>
<dbReference type="OrthoDB" id="9815559at2"/>
<proteinExistence type="inferred from homology"/>
<comment type="similarity">
    <text evidence="5">Belongs to the KdsB family.</text>
</comment>
<protein>
    <recommendedName>
        <fullName evidence="5">3-deoxy-manno-octulosonate cytidylyltransferase</fullName>
        <ecNumber evidence="5">2.7.7.38</ecNumber>
    </recommendedName>
    <alternativeName>
        <fullName evidence="5">CMP-2-keto-3-deoxyoctulosonic acid synthase</fullName>
        <shortName evidence="5">CKS</shortName>
        <shortName evidence="5">CMP-KDO synthase</shortName>
    </alternativeName>
</protein>
<dbReference type="Pfam" id="PF02348">
    <property type="entry name" value="CTP_transf_3"/>
    <property type="match status" value="1"/>
</dbReference>
<dbReference type="GO" id="GO:0033468">
    <property type="term" value="P:CMP-keto-3-deoxy-D-manno-octulosonic acid biosynthetic process"/>
    <property type="evidence" value="ECO:0007669"/>
    <property type="project" value="UniProtKB-UniRule"/>
</dbReference>
<dbReference type="PANTHER" id="PTHR42866">
    <property type="entry name" value="3-DEOXY-MANNO-OCTULOSONATE CYTIDYLYLTRANSFERASE"/>
    <property type="match status" value="1"/>
</dbReference>
<dbReference type="EMBL" id="LGUF01000007">
    <property type="protein sequence ID" value="KON88326.1"/>
    <property type="molecule type" value="Genomic_DNA"/>
</dbReference>
<dbReference type="CDD" id="cd02517">
    <property type="entry name" value="CMP-KDO-Synthetase"/>
    <property type="match status" value="1"/>
</dbReference>
<evidence type="ECO:0000313" key="7">
    <source>
        <dbReference type="Proteomes" id="UP000037109"/>
    </source>
</evidence>
<comment type="pathway">
    <text evidence="5">Nucleotide-sugar biosynthesis; CMP-3-deoxy-D-manno-octulosonate biosynthesis; CMP-3-deoxy-D-manno-octulosonate from 3-deoxy-D-manno-octulosonate and CTP: step 1/1.</text>
</comment>
<dbReference type="FunFam" id="3.90.550.10:FF:000011">
    <property type="entry name" value="3-deoxy-manno-octulosonate cytidylyltransferase"/>
    <property type="match status" value="1"/>
</dbReference>
<dbReference type="NCBIfam" id="NF003950">
    <property type="entry name" value="PRK05450.1-3"/>
    <property type="match status" value="1"/>
</dbReference>
<dbReference type="Proteomes" id="UP000037109">
    <property type="component" value="Unassembled WGS sequence"/>
</dbReference>
<dbReference type="STRING" id="1459.AF332_16970"/>
<evidence type="ECO:0000256" key="1">
    <source>
        <dbReference type="ARBA" id="ARBA00004370"/>
    </source>
</evidence>
<comment type="caution">
    <text evidence="6">The sequence shown here is derived from an EMBL/GenBank/DDBJ whole genome shotgun (WGS) entry which is preliminary data.</text>
</comment>
<dbReference type="GO" id="GO:0016020">
    <property type="term" value="C:membrane"/>
    <property type="evidence" value="ECO:0007669"/>
    <property type="project" value="UniProtKB-SubCell"/>
</dbReference>
<dbReference type="GO" id="GO:0009103">
    <property type="term" value="P:lipopolysaccharide biosynthetic process"/>
    <property type="evidence" value="ECO:0007669"/>
    <property type="project" value="UniProtKB-UniRule"/>
</dbReference>
<dbReference type="SUPFAM" id="SSF53448">
    <property type="entry name" value="Nucleotide-diphospho-sugar transferases"/>
    <property type="match status" value="1"/>
</dbReference>
<dbReference type="HAMAP" id="MF_00057">
    <property type="entry name" value="KdsB"/>
    <property type="match status" value="1"/>
</dbReference>
<dbReference type="RefSeq" id="WP_053435703.1">
    <property type="nucleotide sequence ID" value="NZ_LGUF01000007.1"/>
</dbReference>
<dbReference type="NCBIfam" id="NF003952">
    <property type="entry name" value="PRK05450.1-5"/>
    <property type="match status" value="1"/>
</dbReference>
<dbReference type="InterPro" id="IPR029044">
    <property type="entry name" value="Nucleotide-diphossugar_trans"/>
</dbReference>
<evidence type="ECO:0000256" key="5">
    <source>
        <dbReference type="HAMAP-Rule" id="MF_00057"/>
    </source>
</evidence>
<accession>A0A0M0GFW3</accession>
<keyword evidence="5" id="KW-0963">Cytoplasm</keyword>
<dbReference type="NCBIfam" id="TIGR00466">
    <property type="entry name" value="kdsB"/>
    <property type="match status" value="1"/>
</dbReference>
<dbReference type="EC" id="2.7.7.38" evidence="5"/>
<reference evidence="7" key="1">
    <citation type="submission" date="2015-07" db="EMBL/GenBank/DDBJ databases">
        <title>Fjat-10036 dsm4.</title>
        <authorList>
            <person name="Liu B."/>
            <person name="Wang J."/>
            <person name="Zhu Y."/>
            <person name="Liu G."/>
            <person name="Chen Q."/>
            <person name="Chen Z."/>
            <person name="Lan J."/>
            <person name="Che J."/>
            <person name="Ge C."/>
            <person name="Shi H."/>
            <person name="Pan Z."/>
            <person name="Liu X."/>
        </authorList>
    </citation>
    <scope>NUCLEOTIDE SEQUENCE [LARGE SCALE GENOMIC DNA]</scope>
    <source>
        <strain evidence="7">DSM 4</strain>
    </source>
</reference>
<dbReference type="AlphaFoldDB" id="A0A0M0GFW3"/>